<protein>
    <submittedName>
        <fullName evidence="1">Uncharacterized protein</fullName>
    </submittedName>
</protein>
<proteinExistence type="predicted"/>
<accession>A0ABV4SZW8</accession>
<sequence length="112" mass="11619">MTEEVGGAAAETFLDGFPIVFDLGQAAWFTCEGISALPTTPFSVLSHAGSPAGPRDTFVRVNNDTSCSLHLGRRPTGAAAGAFLPILDMYQSPPETLAGHAHVPLLKTALPA</sequence>
<gene>
    <name evidence="1" type="ORF">ACEG43_48565</name>
</gene>
<dbReference type="Proteomes" id="UP001571476">
    <property type="component" value="Unassembled WGS sequence"/>
</dbReference>
<reference evidence="1 2" key="1">
    <citation type="submission" date="2024-08" db="EMBL/GenBank/DDBJ databases">
        <title>Genome sequence of Streptomyces aureus CACIA-1.46HGO.</title>
        <authorList>
            <person name="Evangelista-Martinez Z."/>
        </authorList>
    </citation>
    <scope>NUCLEOTIDE SEQUENCE [LARGE SCALE GENOMIC DNA]</scope>
    <source>
        <strain evidence="1 2">CACIA-1.46HGO</strain>
    </source>
</reference>
<comment type="caution">
    <text evidence="1">The sequence shown here is derived from an EMBL/GenBank/DDBJ whole genome shotgun (WGS) entry which is preliminary data.</text>
</comment>
<keyword evidence="2" id="KW-1185">Reference proteome</keyword>
<name>A0ABV4SZW8_9ACTN</name>
<evidence type="ECO:0000313" key="1">
    <source>
        <dbReference type="EMBL" id="MFA3843840.1"/>
    </source>
</evidence>
<dbReference type="RefSeq" id="WP_372567619.1">
    <property type="nucleotide sequence ID" value="NZ_JBGOSP010000081.1"/>
</dbReference>
<organism evidence="1 2">
    <name type="scientific">Streptomyces aureus</name>
    <dbReference type="NCBI Taxonomy" id="193461"/>
    <lineage>
        <taxon>Bacteria</taxon>
        <taxon>Bacillati</taxon>
        <taxon>Actinomycetota</taxon>
        <taxon>Actinomycetes</taxon>
        <taxon>Kitasatosporales</taxon>
        <taxon>Streptomycetaceae</taxon>
        <taxon>Streptomyces</taxon>
    </lineage>
</organism>
<evidence type="ECO:0000313" key="2">
    <source>
        <dbReference type="Proteomes" id="UP001571476"/>
    </source>
</evidence>
<dbReference type="EMBL" id="JBGOSP010000081">
    <property type="protein sequence ID" value="MFA3843840.1"/>
    <property type="molecule type" value="Genomic_DNA"/>
</dbReference>